<dbReference type="InterPro" id="IPR043519">
    <property type="entry name" value="NT_sf"/>
</dbReference>
<dbReference type="InterPro" id="IPR052548">
    <property type="entry name" value="Type_VII_TA_antitoxin"/>
</dbReference>
<evidence type="ECO:0000259" key="1">
    <source>
        <dbReference type="Pfam" id="PF01909"/>
    </source>
</evidence>
<organism evidence="2 3">
    <name type="scientific">Blautia producta</name>
    <dbReference type="NCBI Taxonomy" id="33035"/>
    <lineage>
        <taxon>Bacteria</taxon>
        <taxon>Bacillati</taxon>
        <taxon>Bacillota</taxon>
        <taxon>Clostridia</taxon>
        <taxon>Lachnospirales</taxon>
        <taxon>Lachnospiraceae</taxon>
        <taxon>Blautia</taxon>
    </lineage>
</organism>
<reference evidence="2 3" key="1">
    <citation type="submission" date="2019-04" db="EMBL/GenBank/DDBJ databases">
        <authorList>
            <person name="Schori C."/>
            <person name="Ahrens C."/>
        </authorList>
    </citation>
    <scope>NUCLEOTIDE SEQUENCE [LARGE SCALE GENOMIC DNA]</scope>
    <source>
        <strain evidence="2 3">DSM 2950</strain>
    </source>
</reference>
<keyword evidence="2" id="KW-0808">Transferase</keyword>
<name>A0A7G5N230_9FIRM</name>
<dbReference type="EMBL" id="CP039126">
    <property type="protein sequence ID" value="QMW80923.1"/>
    <property type="molecule type" value="Genomic_DNA"/>
</dbReference>
<gene>
    <name evidence="2" type="ORF">E5259_26940</name>
</gene>
<dbReference type="GeneID" id="75053576"/>
<dbReference type="SUPFAM" id="SSF81301">
    <property type="entry name" value="Nucleotidyltransferase"/>
    <property type="match status" value="1"/>
</dbReference>
<dbReference type="PANTHER" id="PTHR33933:SF1">
    <property type="entry name" value="PROTEIN ADENYLYLTRANSFERASE MNTA-RELATED"/>
    <property type="match status" value="1"/>
</dbReference>
<evidence type="ECO:0000313" key="3">
    <source>
        <dbReference type="Proteomes" id="UP000515789"/>
    </source>
</evidence>
<feature type="domain" description="Polymerase nucleotidyl transferase" evidence="1">
    <location>
        <begin position="15"/>
        <end position="97"/>
    </location>
</feature>
<dbReference type="Proteomes" id="UP000515789">
    <property type="component" value="Chromosome"/>
</dbReference>
<dbReference type="InterPro" id="IPR002934">
    <property type="entry name" value="Polymerase_NTP_transf_dom"/>
</dbReference>
<dbReference type="CDD" id="cd05403">
    <property type="entry name" value="NT_KNTase_like"/>
    <property type="match status" value="1"/>
</dbReference>
<dbReference type="Pfam" id="PF01909">
    <property type="entry name" value="NTP_transf_2"/>
    <property type="match status" value="1"/>
</dbReference>
<dbReference type="AlphaFoldDB" id="A0A7G5N230"/>
<evidence type="ECO:0000313" key="2">
    <source>
        <dbReference type="EMBL" id="QMW80923.1"/>
    </source>
</evidence>
<dbReference type="Gene3D" id="3.30.460.10">
    <property type="entry name" value="Beta Polymerase, domain 2"/>
    <property type="match status" value="1"/>
</dbReference>
<dbReference type="GO" id="GO:0016779">
    <property type="term" value="F:nucleotidyltransferase activity"/>
    <property type="evidence" value="ECO:0007669"/>
    <property type="project" value="InterPro"/>
</dbReference>
<proteinExistence type="predicted"/>
<dbReference type="RefSeq" id="WP_026647709.1">
    <property type="nucleotide sequence ID" value="NZ_AP031416.1"/>
</dbReference>
<protein>
    <submittedName>
        <fullName evidence="2">Nucleotidyltransferase domain-containing protein</fullName>
    </submittedName>
</protein>
<accession>A0A7G5N230</accession>
<sequence length="111" mass="12812">MPDDIRNVVYKFSLQLKNLLGSSLSKVILYGSYARGDNHSQSDVDVMILVKMTDVEIKRIENDVYDMAFDIEIDTGIDISPIIKNEEQYEYWVDTLPFYRNVRDEGVVING</sequence>
<dbReference type="PANTHER" id="PTHR33933">
    <property type="entry name" value="NUCLEOTIDYLTRANSFERASE"/>
    <property type="match status" value="1"/>
</dbReference>